<protein>
    <submittedName>
        <fullName evidence="1">BrnT family toxin</fullName>
    </submittedName>
</protein>
<dbReference type="RefSeq" id="WP_207255937.1">
    <property type="nucleotide sequence ID" value="NZ_JAFMPP010000001.1"/>
</dbReference>
<gene>
    <name evidence="1" type="ORF">J1C48_01825</name>
</gene>
<organism evidence="1 2">
    <name type="scientific">Jiella flava</name>
    <dbReference type="NCBI Taxonomy" id="2816857"/>
    <lineage>
        <taxon>Bacteria</taxon>
        <taxon>Pseudomonadati</taxon>
        <taxon>Pseudomonadota</taxon>
        <taxon>Alphaproteobacteria</taxon>
        <taxon>Hyphomicrobiales</taxon>
        <taxon>Aurantimonadaceae</taxon>
        <taxon>Jiella</taxon>
    </lineage>
</organism>
<evidence type="ECO:0000313" key="1">
    <source>
        <dbReference type="EMBL" id="MBO0661302.1"/>
    </source>
</evidence>
<name>A0A939FTJ7_9HYPH</name>
<evidence type="ECO:0000313" key="2">
    <source>
        <dbReference type="Proteomes" id="UP000664122"/>
    </source>
</evidence>
<reference evidence="1" key="1">
    <citation type="submission" date="2021-03" db="EMBL/GenBank/DDBJ databases">
        <title>Whole genome sequence of Jiella sp. CQZ9-1.</title>
        <authorList>
            <person name="Tuo L."/>
        </authorList>
    </citation>
    <scope>NUCLEOTIDE SEQUENCE</scope>
    <source>
        <strain evidence="1">CQZ9-1</strain>
    </source>
</reference>
<accession>A0A939FTJ7</accession>
<sequence length="97" mass="11046">MDVEWDDVKRQATLAKHGVDLLVAARIFEGRTLDKRDDRADYGEIRTVSPGMVGEECYIVVHTMRQGRLRLITAWKGGLRDRQRYAASLARRTQGDG</sequence>
<dbReference type="AlphaFoldDB" id="A0A939FTJ7"/>
<dbReference type="Proteomes" id="UP000664122">
    <property type="component" value="Unassembled WGS sequence"/>
</dbReference>
<comment type="caution">
    <text evidence="1">The sequence shown here is derived from an EMBL/GenBank/DDBJ whole genome shotgun (WGS) entry which is preliminary data.</text>
</comment>
<dbReference type="EMBL" id="JAFMPP010000001">
    <property type="protein sequence ID" value="MBO0661302.1"/>
    <property type="molecule type" value="Genomic_DNA"/>
</dbReference>
<dbReference type="Gene3D" id="3.10.450.530">
    <property type="entry name" value="Ribonuclease toxin, BrnT, of type II toxin-antitoxin system"/>
    <property type="match status" value="1"/>
</dbReference>
<dbReference type="InterPro" id="IPR038573">
    <property type="entry name" value="BrnT_sf"/>
</dbReference>
<dbReference type="Pfam" id="PF04365">
    <property type="entry name" value="BrnT_toxin"/>
    <property type="match status" value="1"/>
</dbReference>
<proteinExistence type="predicted"/>
<dbReference type="InterPro" id="IPR007460">
    <property type="entry name" value="BrnT_toxin"/>
</dbReference>
<keyword evidence="2" id="KW-1185">Reference proteome</keyword>